<sequence>MRPWIAALPLALTLALTACGGSDGDDKDDVASAGGGKGGASGSAAPTLSRDEMGVKFATCLREHGLDVKDPEPGKGLMLTFDRKVDRTVVDKAMQECRQYDPMADGGKGADPKGEEHQREYAVCMRKNGVEAFPDPKPGQKGMIITRDADADPDFKSAQAACRPILQGGGGK</sequence>
<gene>
    <name evidence="3" type="ORF">ACRB68_36540</name>
</gene>
<evidence type="ECO:0000313" key="3">
    <source>
        <dbReference type="EMBL" id="MQY05577.1"/>
    </source>
</evidence>
<feature type="chain" id="PRO_5038438081" description="Secreted protein" evidence="2">
    <location>
        <begin position="21"/>
        <end position="172"/>
    </location>
</feature>
<protein>
    <recommendedName>
        <fullName evidence="5">Secreted protein</fullName>
    </recommendedName>
</protein>
<comment type="caution">
    <text evidence="3">The sequence shown here is derived from an EMBL/GenBank/DDBJ whole genome shotgun (WGS) entry which is preliminary data.</text>
</comment>
<name>A0A7K0BWN5_9ACTN</name>
<accession>A0A7K0BWN5</accession>
<evidence type="ECO:0000313" key="4">
    <source>
        <dbReference type="Proteomes" id="UP000487268"/>
    </source>
</evidence>
<proteinExistence type="predicted"/>
<evidence type="ECO:0000256" key="2">
    <source>
        <dbReference type="SAM" id="SignalP"/>
    </source>
</evidence>
<feature type="signal peptide" evidence="2">
    <location>
        <begin position="1"/>
        <end position="20"/>
    </location>
</feature>
<keyword evidence="4" id="KW-1185">Reference proteome</keyword>
<dbReference type="Proteomes" id="UP000487268">
    <property type="component" value="Unassembled WGS sequence"/>
</dbReference>
<feature type="region of interest" description="Disordered" evidence="1">
    <location>
        <begin position="130"/>
        <end position="152"/>
    </location>
</feature>
<dbReference type="EMBL" id="WEGH01000002">
    <property type="protein sequence ID" value="MQY05577.1"/>
    <property type="molecule type" value="Genomic_DNA"/>
</dbReference>
<keyword evidence="2" id="KW-0732">Signal</keyword>
<dbReference type="RefSeq" id="WP_153533693.1">
    <property type="nucleotide sequence ID" value="NZ_WEGH01000002.1"/>
</dbReference>
<evidence type="ECO:0008006" key="5">
    <source>
        <dbReference type="Google" id="ProtNLM"/>
    </source>
</evidence>
<feature type="region of interest" description="Disordered" evidence="1">
    <location>
        <begin position="23"/>
        <end position="47"/>
    </location>
</feature>
<dbReference type="OrthoDB" id="7949713at2"/>
<organism evidence="3 4">
    <name type="scientific">Actinomadura macrotermitis</name>
    <dbReference type="NCBI Taxonomy" id="2585200"/>
    <lineage>
        <taxon>Bacteria</taxon>
        <taxon>Bacillati</taxon>
        <taxon>Actinomycetota</taxon>
        <taxon>Actinomycetes</taxon>
        <taxon>Streptosporangiales</taxon>
        <taxon>Thermomonosporaceae</taxon>
        <taxon>Actinomadura</taxon>
    </lineage>
</organism>
<dbReference type="PROSITE" id="PS51257">
    <property type="entry name" value="PROKAR_LIPOPROTEIN"/>
    <property type="match status" value="1"/>
</dbReference>
<evidence type="ECO:0000256" key="1">
    <source>
        <dbReference type="SAM" id="MobiDB-lite"/>
    </source>
</evidence>
<dbReference type="AlphaFoldDB" id="A0A7K0BWN5"/>
<reference evidence="3 4" key="1">
    <citation type="submission" date="2019-10" db="EMBL/GenBank/DDBJ databases">
        <title>Actinomadura rubteroloni sp. nov. and Actinomadura macrotermitis sp. nov., isolated from the gut of fungus growing-termite Macrotermes natalensis.</title>
        <authorList>
            <person name="Benndorf R."/>
            <person name="Martin K."/>
            <person name="Kuefner M."/>
            <person name="De Beer W."/>
            <person name="Kaster A.-K."/>
            <person name="Vollmers J."/>
            <person name="Poulsen M."/>
            <person name="Beemelmanns C."/>
        </authorList>
    </citation>
    <scope>NUCLEOTIDE SEQUENCE [LARGE SCALE GENOMIC DNA]</scope>
    <source>
        <strain evidence="3 4">RB68</strain>
    </source>
</reference>